<feature type="transmembrane region" description="Helical" evidence="6">
    <location>
        <begin position="45"/>
        <end position="64"/>
    </location>
</feature>
<geneLocation type="plasmid" evidence="7 8">
    <name>13</name>
</geneLocation>
<feature type="transmembrane region" description="Helical" evidence="6">
    <location>
        <begin position="291"/>
        <end position="311"/>
    </location>
</feature>
<evidence type="ECO:0000256" key="2">
    <source>
        <dbReference type="ARBA" id="ARBA00022475"/>
    </source>
</evidence>
<dbReference type="NCBIfam" id="NF037997">
    <property type="entry name" value="Na_Pi_symport"/>
    <property type="match status" value="1"/>
</dbReference>
<sequence length="573" mass="64652">MNFSSISLAIIFALASLALFIFSTKKLSSSLKSLGDTKFKKILNFISKNNFMALIIGVFITTLIQSSDGAVALIMGLLAARFISLKVAIAFLLGANIGTATTSLIVSFQSSFAFTEYFILLMFIGVFGWILTKRTNWINIFLIILSIGMIFFSLKILSSSAVAIVKTDLFKKSIGVVGINPWLAFIFSFALTGILQSSSATVTLYQIVYAQSDNILPTNSAIALVLGSNVGTTITGLVVSFTSKNKNSQKIAIIWGITNLSISLLVLPFLYPLNFFETLITSIVDNSNKTLQLSIAHLLFNFILVGIYIWLIKYLEILVNKIIKDDNLTTNYQIILPYELINQNAFLALKSAKKALQEQARISKSGLMILEKYLNTGNYKLIDKYEELSNIIDETRRNIYNYLIKITSNNLSTEEAKIHLSLVLSSRSVDKIMTIGSRVILELKKVNDPKKPQKFILDNELILEIKNLLNITSKILDNVIFQLEEFSHERSIYINELKDDANNLSLEYAKTNIYRLKTNLSQKQLEFDFDYSRLLRAIERIIHHCQRIDQYIANEAIKIKINEPIELNYYDSI</sequence>
<dbReference type="InterPro" id="IPR038078">
    <property type="entry name" value="PhoU-like_sf"/>
</dbReference>
<feature type="transmembrane region" description="Helical" evidence="6">
    <location>
        <begin position="174"/>
        <end position="195"/>
    </location>
</feature>
<gene>
    <name evidence="7" type="ORF">NCTC10142_00837</name>
</gene>
<dbReference type="GO" id="GO:0005886">
    <property type="term" value="C:plasma membrane"/>
    <property type="evidence" value="ECO:0007669"/>
    <property type="project" value="UniProtKB-SubCell"/>
</dbReference>
<keyword evidence="4 6" id="KW-1133">Transmembrane helix</keyword>
<evidence type="ECO:0000256" key="4">
    <source>
        <dbReference type="ARBA" id="ARBA00022989"/>
    </source>
</evidence>
<protein>
    <submittedName>
        <fullName evidence="7">Na/Pi-cotransporter II-related protein</fullName>
    </submittedName>
</protein>
<proteinExistence type="predicted"/>
<keyword evidence="7" id="KW-0614">Plasmid</keyword>
<name>A0A449AJE2_9BACT</name>
<dbReference type="RefSeq" id="WP_129720973.1">
    <property type="nucleotide sequence ID" value="NZ_CP141042.1"/>
</dbReference>
<evidence type="ECO:0000256" key="1">
    <source>
        <dbReference type="ARBA" id="ARBA00004651"/>
    </source>
</evidence>
<evidence type="ECO:0000313" key="7">
    <source>
        <dbReference type="EMBL" id="VEU65056.1"/>
    </source>
</evidence>
<reference evidence="7 8" key="1">
    <citation type="submission" date="2019-01" db="EMBL/GenBank/DDBJ databases">
        <authorList>
            <consortium name="Pathogen Informatics"/>
        </authorList>
    </citation>
    <scope>NUCLEOTIDE SEQUENCE [LARGE SCALE GENOMIC DNA]</scope>
    <source>
        <strain evidence="7 8">NCTC10142</strain>
        <plasmid evidence="8">13</plasmid>
    </source>
</reference>
<dbReference type="GO" id="GO:0005436">
    <property type="term" value="F:sodium:phosphate symporter activity"/>
    <property type="evidence" value="ECO:0007669"/>
    <property type="project" value="InterPro"/>
</dbReference>
<dbReference type="Proteomes" id="UP000289506">
    <property type="component" value="Plasmid 13"/>
</dbReference>
<feature type="transmembrane region" description="Helical" evidence="6">
    <location>
        <begin position="215"/>
        <end position="239"/>
    </location>
</feature>
<feature type="transmembrane region" description="Helical" evidence="6">
    <location>
        <begin position="6"/>
        <end position="24"/>
    </location>
</feature>
<evidence type="ECO:0000256" key="5">
    <source>
        <dbReference type="ARBA" id="ARBA00023136"/>
    </source>
</evidence>
<dbReference type="AlphaFoldDB" id="A0A449AJE2"/>
<keyword evidence="3 6" id="KW-0812">Transmembrane</keyword>
<keyword evidence="2" id="KW-1003">Cell membrane</keyword>
<feature type="transmembrane region" description="Helical" evidence="6">
    <location>
        <begin position="70"/>
        <end position="93"/>
    </location>
</feature>
<feature type="transmembrane region" description="Helical" evidence="6">
    <location>
        <begin position="251"/>
        <end position="271"/>
    </location>
</feature>
<accession>A0A449AJE2</accession>
<feature type="transmembrane region" description="Helical" evidence="6">
    <location>
        <begin position="137"/>
        <end position="154"/>
    </location>
</feature>
<evidence type="ECO:0000313" key="8">
    <source>
        <dbReference type="Proteomes" id="UP000289506"/>
    </source>
</evidence>
<feature type="transmembrane region" description="Helical" evidence="6">
    <location>
        <begin position="114"/>
        <end position="131"/>
    </location>
</feature>
<evidence type="ECO:0000256" key="3">
    <source>
        <dbReference type="ARBA" id="ARBA00022692"/>
    </source>
</evidence>
<comment type="subcellular location">
    <subcellularLocation>
        <location evidence="1">Cell membrane</location>
        <topology evidence="1">Multi-pass membrane protein</topology>
    </subcellularLocation>
</comment>
<dbReference type="PANTHER" id="PTHR10010">
    <property type="entry name" value="SOLUTE CARRIER FAMILY 34 SODIUM PHOSPHATE , MEMBER 2-RELATED"/>
    <property type="match status" value="1"/>
</dbReference>
<organism evidence="7 8">
    <name type="scientific">Mycoplasmopsis cynos</name>
    <dbReference type="NCBI Taxonomy" id="171284"/>
    <lineage>
        <taxon>Bacteria</taxon>
        <taxon>Bacillati</taxon>
        <taxon>Mycoplasmatota</taxon>
        <taxon>Mycoplasmoidales</taxon>
        <taxon>Metamycoplasmataceae</taxon>
        <taxon>Mycoplasmopsis</taxon>
    </lineage>
</organism>
<dbReference type="EMBL" id="LR214986">
    <property type="protein sequence ID" value="VEU65056.1"/>
    <property type="molecule type" value="Genomic_DNA"/>
</dbReference>
<dbReference type="InterPro" id="IPR003841">
    <property type="entry name" value="Na/Pi_transpt"/>
</dbReference>
<dbReference type="SUPFAM" id="SSF109755">
    <property type="entry name" value="PhoU-like"/>
    <property type="match status" value="1"/>
</dbReference>
<keyword evidence="5 6" id="KW-0472">Membrane</keyword>
<dbReference type="GO" id="GO:0044341">
    <property type="term" value="P:sodium-dependent phosphate transport"/>
    <property type="evidence" value="ECO:0007669"/>
    <property type="project" value="InterPro"/>
</dbReference>
<dbReference type="Pfam" id="PF02690">
    <property type="entry name" value="Na_Pi_cotrans"/>
    <property type="match status" value="2"/>
</dbReference>
<dbReference type="PANTHER" id="PTHR10010:SF46">
    <property type="entry name" value="SODIUM-DEPENDENT PHOSPHATE TRANSPORT PROTEIN 2B"/>
    <property type="match status" value="1"/>
</dbReference>
<evidence type="ECO:0000256" key="6">
    <source>
        <dbReference type="SAM" id="Phobius"/>
    </source>
</evidence>
<dbReference type="Gene3D" id="1.20.58.220">
    <property type="entry name" value="Phosphate transport system protein phou homolog 2, domain 2"/>
    <property type="match status" value="1"/>
</dbReference>